<evidence type="ECO:0000313" key="1">
    <source>
        <dbReference type="Proteomes" id="UP000035642"/>
    </source>
</evidence>
<evidence type="ECO:0000313" key="2">
    <source>
        <dbReference type="WBParaSite" id="ACAC_0000598901-mRNA-1"/>
    </source>
</evidence>
<organism evidence="1 2">
    <name type="scientific">Angiostrongylus cantonensis</name>
    <name type="common">Rat lungworm</name>
    <dbReference type="NCBI Taxonomy" id="6313"/>
    <lineage>
        <taxon>Eukaryota</taxon>
        <taxon>Metazoa</taxon>
        <taxon>Ecdysozoa</taxon>
        <taxon>Nematoda</taxon>
        <taxon>Chromadorea</taxon>
        <taxon>Rhabditida</taxon>
        <taxon>Rhabditina</taxon>
        <taxon>Rhabditomorpha</taxon>
        <taxon>Strongyloidea</taxon>
        <taxon>Metastrongylidae</taxon>
        <taxon>Angiostrongylus</taxon>
    </lineage>
</organism>
<sequence>MPMASYRTRVDENADTAYASAVACSEEQFFSSVVECVASSRLGHACSEEQFFSIVIDSVEWVASSRVG</sequence>
<reference evidence="2" key="2">
    <citation type="submission" date="2017-02" db="UniProtKB">
        <authorList>
            <consortium name="WormBaseParasite"/>
        </authorList>
    </citation>
    <scope>IDENTIFICATION</scope>
</reference>
<dbReference type="Proteomes" id="UP000035642">
    <property type="component" value="Unassembled WGS sequence"/>
</dbReference>
<reference evidence="1" key="1">
    <citation type="submission" date="2012-09" db="EMBL/GenBank/DDBJ databases">
        <authorList>
            <person name="Martin A.A."/>
        </authorList>
    </citation>
    <scope>NUCLEOTIDE SEQUENCE</scope>
</reference>
<protein>
    <submittedName>
        <fullName evidence="2">Uncharacterized protein</fullName>
    </submittedName>
</protein>
<keyword evidence="1" id="KW-1185">Reference proteome</keyword>
<proteinExistence type="predicted"/>
<name>A0A0K0D7E4_ANGCA</name>
<dbReference type="AlphaFoldDB" id="A0A0K0D7E4"/>
<accession>A0A0K0D7E4</accession>
<dbReference type="WBParaSite" id="ACAC_0000598901-mRNA-1">
    <property type="protein sequence ID" value="ACAC_0000598901-mRNA-1"/>
    <property type="gene ID" value="ACAC_0000598901"/>
</dbReference>